<dbReference type="PROSITE" id="PS00237">
    <property type="entry name" value="G_PROTEIN_RECEP_F1_1"/>
    <property type="match status" value="2"/>
</dbReference>
<dbReference type="PRINTS" id="PR00237">
    <property type="entry name" value="GPCRRHODOPSN"/>
</dbReference>
<accession>A0ABN8NHS7</accession>
<gene>
    <name evidence="9" type="ORF">PLOB_00017725</name>
</gene>
<feature type="transmembrane region" description="Helical" evidence="7">
    <location>
        <begin position="435"/>
        <end position="455"/>
    </location>
</feature>
<dbReference type="PANTHER" id="PTHR22750">
    <property type="entry name" value="G-PROTEIN COUPLED RECEPTOR"/>
    <property type="match status" value="1"/>
</dbReference>
<dbReference type="SUPFAM" id="SSF81321">
    <property type="entry name" value="Family A G protein-coupled receptor-like"/>
    <property type="match status" value="2"/>
</dbReference>
<feature type="domain" description="G-protein coupled receptors family 1 profile" evidence="8">
    <location>
        <begin position="299"/>
        <end position="540"/>
    </location>
</feature>
<evidence type="ECO:0000256" key="7">
    <source>
        <dbReference type="SAM" id="Phobius"/>
    </source>
</evidence>
<evidence type="ECO:0000256" key="4">
    <source>
        <dbReference type="ARBA" id="ARBA00022989"/>
    </source>
</evidence>
<comment type="subcellular location">
    <subcellularLocation>
        <location evidence="1">Cell membrane</location>
        <topology evidence="1">Multi-pass membrane protein</topology>
    </subcellularLocation>
</comment>
<keyword evidence="6" id="KW-0807">Transducer</keyword>
<organism evidence="9 10">
    <name type="scientific">Porites lobata</name>
    <dbReference type="NCBI Taxonomy" id="104759"/>
    <lineage>
        <taxon>Eukaryota</taxon>
        <taxon>Metazoa</taxon>
        <taxon>Cnidaria</taxon>
        <taxon>Anthozoa</taxon>
        <taxon>Hexacorallia</taxon>
        <taxon>Scleractinia</taxon>
        <taxon>Fungiina</taxon>
        <taxon>Poritidae</taxon>
        <taxon>Porites</taxon>
    </lineage>
</organism>
<evidence type="ECO:0000256" key="3">
    <source>
        <dbReference type="ARBA" id="ARBA00022692"/>
    </source>
</evidence>
<feature type="transmembrane region" description="Helical" evidence="7">
    <location>
        <begin position="6"/>
        <end position="26"/>
    </location>
</feature>
<keyword evidence="6" id="KW-0675">Receptor</keyword>
<keyword evidence="10" id="KW-1185">Reference proteome</keyword>
<keyword evidence="2" id="KW-1003">Cell membrane</keyword>
<feature type="transmembrane region" description="Helical" evidence="7">
    <location>
        <begin position="123"/>
        <end position="145"/>
    </location>
</feature>
<dbReference type="Gene3D" id="1.20.1070.10">
    <property type="entry name" value="Rhodopsin 7-helix transmembrane proteins"/>
    <property type="match status" value="2"/>
</dbReference>
<dbReference type="Pfam" id="PF00001">
    <property type="entry name" value="7tm_1"/>
    <property type="match status" value="3"/>
</dbReference>
<evidence type="ECO:0000256" key="1">
    <source>
        <dbReference type="ARBA" id="ARBA00004651"/>
    </source>
</evidence>
<dbReference type="CDD" id="cd00637">
    <property type="entry name" value="7tm_classA_rhodopsin-like"/>
    <property type="match status" value="2"/>
</dbReference>
<evidence type="ECO:0000256" key="6">
    <source>
        <dbReference type="RuleBase" id="RU000688"/>
    </source>
</evidence>
<feature type="transmembrane region" description="Helical" evidence="7">
    <location>
        <begin position="151"/>
        <end position="170"/>
    </location>
</feature>
<dbReference type="Proteomes" id="UP001159405">
    <property type="component" value="Unassembled WGS sequence"/>
</dbReference>
<name>A0ABN8NHS7_9CNID</name>
<feature type="transmembrane region" description="Helical" evidence="7">
    <location>
        <begin position="404"/>
        <end position="423"/>
    </location>
</feature>
<feature type="domain" description="G-protein coupled receptors family 1 profile" evidence="8">
    <location>
        <begin position="18"/>
        <end position="228"/>
    </location>
</feature>
<dbReference type="PROSITE" id="PS50262">
    <property type="entry name" value="G_PROTEIN_RECEP_F1_2"/>
    <property type="match status" value="2"/>
</dbReference>
<feature type="transmembrane region" description="Helical" evidence="7">
    <location>
        <begin position="282"/>
        <end position="307"/>
    </location>
</feature>
<evidence type="ECO:0000256" key="2">
    <source>
        <dbReference type="ARBA" id="ARBA00022475"/>
    </source>
</evidence>
<feature type="transmembrane region" description="Helical" evidence="7">
    <location>
        <begin position="83"/>
        <end position="102"/>
    </location>
</feature>
<feature type="transmembrane region" description="Helical" evidence="7">
    <location>
        <begin position="365"/>
        <end position="383"/>
    </location>
</feature>
<dbReference type="InterPro" id="IPR000276">
    <property type="entry name" value="GPCR_Rhodpsn"/>
</dbReference>
<keyword evidence="3 6" id="KW-0812">Transmembrane</keyword>
<keyword evidence="6" id="KW-0297">G-protein coupled receptor</keyword>
<feature type="transmembrane region" description="Helical" evidence="7">
    <location>
        <begin position="210"/>
        <end position="238"/>
    </location>
</feature>
<feature type="transmembrane region" description="Helical" evidence="7">
    <location>
        <begin position="521"/>
        <end position="540"/>
    </location>
</feature>
<dbReference type="InterPro" id="IPR017452">
    <property type="entry name" value="GPCR_Rhodpsn_7TM"/>
</dbReference>
<feature type="transmembrane region" description="Helical" evidence="7">
    <location>
        <begin position="38"/>
        <end position="63"/>
    </location>
</feature>
<comment type="caution">
    <text evidence="9">The sequence shown here is derived from an EMBL/GenBank/DDBJ whole genome shotgun (WGS) entry which is preliminary data.</text>
</comment>
<evidence type="ECO:0000256" key="5">
    <source>
        <dbReference type="ARBA" id="ARBA00023136"/>
    </source>
</evidence>
<dbReference type="EMBL" id="CALNXK010000021">
    <property type="protein sequence ID" value="CAH3108515.1"/>
    <property type="molecule type" value="Genomic_DNA"/>
</dbReference>
<proteinExistence type="inferred from homology"/>
<evidence type="ECO:0000313" key="10">
    <source>
        <dbReference type="Proteomes" id="UP001159405"/>
    </source>
</evidence>
<evidence type="ECO:0000313" key="9">
    <source>
        <dbReference type="EMBL" id="CAH3108515.1"/>
    </source>
</evidence>
<feature type="non-terminal residue" evidence="9">
    <location>
        <position position="1"/>
    </location>
</feature>
<evidence type="ECO:0000259" key="8">
    <source>
        <dbReference type="PROSITE" id="PS50262"/>
    </source>
</evidence>
<keyword evidence="5 7" id="KW-0472">Membrane</keyword>
<feature type="transmembrane region" description="Helical" evidence="7">
    <location>
        <begin position="319"/>
        <end position="345"/>
    </location>
</feature>
<protein>
    <recommendedName>
        <fullName evidence="8">G-protein coupled receptors family 1 profile domain-containing protein</fullName>
    </recommendedName>
</protein>
<keyword evidence="4 7" id="KW-1133">Transmembrane helix</keyword>
<feature type="transmembrane region" description="Helical" evidence="7">
    <location>
        <begin position="489"/>
        <end position="515"/>
    </location>
</feature>
<comment type="similarity">
    <text evidence="6">Belongs to the G-protein coupled receptor 1 family.</text>
</comment>
<reference evidence="9 10" key="1">
    <citation type="submission" date="2022-05" db="EMBL/GenBank/DDBJ databases">
        <authorList>
            <consortium name="Genoscope - CEA"/>
            <person name="William W."/>
        </authorList>
    </citation>
    <scope>NUCLEOTIDE SEQUENCE [LARGE SCALE GENOMIC DNA]</scope>
</reference>
<sequence length="563" mass="63546">LIVNCILNAFLSYTAIVLNIVTVQALRKTSSLPTPLKTLLLSLTVSDLGVGLLVQPLYVAIIVMKIKAGTENSLYHAVRMAHIIQSFLFAFASFFGVVALAVDRFLAIHFHLRYQELVTQKRVVAVVFSLWVSSAFLSIPTSKWIPKKVLFNMHATINAFCLITLSLLYCKIYAAVRRHKNQIHALRVQVAEKRDMANAARLRKTAVSTFYVYAVFLACYVPVFCLSFSSFIGGLTAVPFDMWYYSELIYQSAFKKKKILVDYFRYQLFRNMQVSEGLYSKLVATCIFNAFLSHTAIVLNILTIQALRRTSSLPTPLKTLLLSLTVSDFGVGLLVQPLYGAILVMQIEENTENNLYYALRIAHSILGNLLAFASFFGVVALTADRFLAIHFHLRYQELVTQKRVVAVVFLLWVLSAFLSIPMSKWIPEKVLYSKYATINAFCIITSGLLYCKIYAAVRRHTNQIHALRVAGNRDMANAARLRKTAVSTFYVYVVFLACYVPVFCLSFATLIGGLTAVPFDLWHYVFTLMYLNSSLNPLIYSWKIRGIRQAVVGILRNTLPGLH</sequence>